<dbReference type="eggNOG" id="COG0789">
    <property type="taxonomic scope" value="Bacteria"/>
</dbReference>
<dbReference type="SMART" id="SM00422">
    <property type="entry name" value="HTH_MERR"/>
    <property type="match status" value="1"/>
</dbReference>
<dbReference type="GO" id="GO:0003700">
    <property type="term" value="F:DNA-binding transcription factor activity"/>
    <property type="evidence" value="ECO:0007669"/>
    <property type="project" value="InterPro"/>
</dbReference>
<evidence type="ECO:0000313" key="4">
    <source>
        <dbReference type="Proteomes" id="UP000028091"/>
    </source>
</evidence>
<dbReference type="InterPro" id="IPR047057">
    <property type="entry name" value="MerR_fam"/>
</dbReference>
<dbReference type="AlphaFoldDB" id="A0A081LC86"/>
<dbReference type="Gene3D" id="1.10.1660.10">
    <property type="match status" value="1"/>
</dbReference>
<dbReference type="EMBL" id="JOTP01000006">
    <property type="protein sequence ID" value="KEP26862.1"/>
    <property type="molecule type" value="Genomic_DNA"/>
</dbReference>
<dbReference type="RefSeq" id="WP_034320049.1">
    <property type="nucleotide sequence ID" value="NZ_JAVIKA010000006.1"/>
</dbReference>
<evidence type="ECO:0000256" key="1">
    <source>
        <dbReference type="ARBA" id="ARBA00023125"/>
    </source>
</evidence>
<keyword evidence="1" id="KW-0238">DNA-binding</keyword>
<proteinExistence type="predicted"/>
<sequence>MEWMKIDQVAKRSGLTKRTIRFYEEIGLLSAPKRTEGGVRLYSEDDMEELEKVMQAKEVLGFSLQELQSFMEIGKQLELNKEGYLLSLDPKERLEKLLDIDAQLHEQHQLITKKLETIQSFKKDLEMMKERAAHVIEQLQK</sequence>
<dbReference type="SUPFAM" id="SSF46955">
    <property type="entry name" value="Putative DNA-binding domain"/>
    <property type="match status" value="1"/>
</dbReference>
<dbReference type="PANTHER" id="PTHR30204:SF58">
    <property type="entry name" value="HTH-TYPE TRANSCRIPTIONAL REGULATOR YFMP"/>
    <property type="match status" value="1"/>
</dbReference>
<dbReference type="PANTHER" id="PTHR30204">
    <property type="entry name" value="REDOX-CYCLING DRUG-SENSING TRANSCRIPTIONAL ACTIVATOR SOXR"/>
    <property type="match status" value="1"/>
</dbReference>
<name>A0A081LC86_9BACI</name>
<organism evidence="3 4">
    <name type="scientific">Bacillus zhangzhouensis</name>
    <dbReference type="NCBI Taxonomy" id="1178540"/>
    <lineage>
        <taxon>Bacteria</taxon>
        <taxon>Bacillati</taxon>
        <taxon>Bacillota</taxon>
        <taxon>Bacilli</taxon>
        <taxon>Bacillales</taxon>
        <taxon>Bacillaceae</taxon>
        <taxon>Bacillus</taxon>
    </lineage>
</organism>
<accession>A0A081LC86</accession>
<comment type="caution">
    <text evidence="3">The sequence shown here is derived from an EMBL/GenBank/DDBJ whole genome shotgun (WGS) entry which is preliminary data.</text>
</comment>
<dbReference type="PRINTS" id="PR00040">
    <property type="entry name" value="HTHMERR"/>
</dbReference>
<feature type="domain" description="HTH merR-type" evidence="2">
    <location>
        <begin position="1"/>
        <end position="73"/>
    </location>
</feature>
<dbReference type="Proteomes" id="UP000028091">
    <property type="component" value="Unassembled WGS sequence"/>
</dbReference>
<keyword evidence="4" id="KW-1185">Reference proteome</keyword>
<reference evidence="3 4" key="1">
    <citation type="submission" date="2012-09" db="EMBL/GenBank/DDBJ databases">
        <title>Genome Sequence of Bacillus sp. DW5-4.</title>
        <authorList>
            <person name="Lai Q."/>
            <person name="Liu Y."/>
            <person name="Shao Z."/>
        </authorList>
    </citation>
    <scope>NUCLEOTIDE SEQUENCE [LARGE SCALE GENOMIC DNA]</scope>
    <source>
        <strain evidence="3 4">DW5-4</strain>
    </source>
</reference>
<dbReference type="InterPro" id="IPR000551">
    <property type="entry name" value="MerR-type_HTH_dom"/>
</dbReference>
<evidence type="ECO:0000313" key="3">
    <source>
        <dbReference type="EMBL" id="KEP26862.1"/>
    </source>
</evidence>
<dbReference type="OrthoDB" id="9791488at2"/>
<dbReference type="PROSITE" id="PS50937">
    <property type="entry name" value="HTH_MERR_2"/>
    <property type="match status" value="1"/>
</dbReference>
<evidence type="ECO:0000259" key="2">
    <source>
        <dbReference type="PROSITE" id="PS50937"/>
    </source>
</evidence>
<protein>
    <submittedName>
        <fullName evidence="3">MerR family transcriptional regulator</fullName>
    </submittedName>
</protein>
<dbReference type="GO" id="GO:0003677">
    <property type="term" value="F:DNA binding"/>
    <property type="evidence" value="ECO:0007669"/>
    <property type="project" value="UniProtKB-KW"/>
</dbReference>
<dbReference type="Pfam" id="PF13411">
    <property type="entry name" value="MerR_1"/>
    <property type="match status" value="1"/>
</dbReference>
<gene>
    <name evidence="3" type="ORF">BA70_16710</name>
</gene>
<dbReference type="InterPro" id="IPR009061">
    <property type="entry name" value="DNA-bd_dom_put_sf"/>
</dbReference>